<dbReference type="PATRIC" id="fig|512565.3.peg.2282"/>
<dbReference type="KEGG" id="ams:AMIS_22870"/>
<reference evidence="2 3" key="1">
    <citation type="submission" date="2012-02" db="EMBL/GenBank/DDBJ databases">
        <title>Complete genome sequence of Actinoplanes missouriensis 431 (= NBRC 102363).</title>
        <authorList>
            <person name="Ohnishi Y."/>
            <person name="Ishikawa J."/>
            <person name="Sekine M."/>
            <person name="Hosoyama A."/>
            <person name="Harada T."/>
            <person name="Narita H."/>
            <person name="Hata T."/>
            <person name="Konno Y."/>
            <person name="Tutikane K."/>
            <person name="Fujita N."/>
            <person name="Horinouchi S."/>
            <person name="Hayakawa M."/>
        </authorList>
    </citation>
    <scope>NUCLEOTIDE SEQUENCE [LARGE SCALE GENOMIC DNA]</scope>
    <source>
        <strain evidence="3">ATCC 14538 / DSM 43046 / CBS 188.64 / JCM 3121 / NBRC 102363 / NCIMB 12654 / NRRL B-3342 / UNCC 431</strain>
    </source>
</reference>
<evidence type="ECO:0000313" key="3">
    <source>
        <dbReference type="Proteomes" id="UP000007882"/>
    </source>
</evidence>
<feature type="domain" description="NACHT" evidence="1">
    <location>
        <begin position="240"/>
        <end position="365"/>
    </location>
</feature>
<dbReference type="Pfam" id="PF05729">
    <property type="entry name" value="NACHT"/>
    <property type="match status" value="1"/>
</dbReference>
<name>I0H3C0_ACTM4</name>
<protein>
    <submittedName>
        <fullName evidence="2">Putative regulatory protein</fullName>
    </submittedName>
</protein>
<organism evidence="2 3">
    <name type="scientific">Actinoplanes missouriensis (strain ATCC 14538 / DSM 43046 / CBS 188.64 / JCM 3121 / NBRC 102363 / NCIMB 12654 / NRRL B-3342 / UNCC 431)</name>
    <dbReference type="NCBI Taxonomy" id="512565"/>
    <lineage>
        <taxon>Bacteria</taxon>
        <taxon>Bacillati</taxon>
        <taxon>Actinomycetota</taxon>
        <taxon>Actinomycetes</taxon>
        <taxon>Micromonosporales</taxon>
        <taxon>Micromonosporaceae</taxon>
        <taxon>Actinoplanes</taxon>
    </lineage>
</organism>
<gene>
    <name evidence="2" type="ordered locus">AMIS_22870</name>
</gene>
<dbReference type="InterPro" id="IPR007111">
    <property type="entry name" value="NACHT_NTPase"/>
</dbReference>
<dbReference type="SMART" id="SM00382">
    <property type="entry name" value="AAA"/>
    <property type="match status" value="1"/>
</dbReference>
<dbReference type="OrthoDB" id="135105at2"/>
<dbReference type="RefSeq" id="WP_014442402.1">
    <property type="nucleotide sequence ID" value="NC_017093.1"/>
</dbReference>
<dbReference type="PROSITE" id="PS50837">
    <property type="entry name" value="NACHT"/>
    <property type="match status" value="1"/>
</dbReference>
<sequence>MAATGLEPGVIRAVSKAGQSAFGWATEKRRKKRVRASSLALTNAAVANDVLAELDDEQTAELARFLDSPDFEEIALQVVLARLLDDVKADETRAAVREQILSSLKHLLRPEPHQGTAQADVLFDALLAAAEQLPPAQVESGRKGDAITAATLAHLTASAVAGSRLLQTLPGLVEARAMATNLRRQVAAMHNGMYLPHIGVNRKVPYADLYVPAPMIPAGAEGIDSRNKYLEPDTLLRPSRRFVVLGSPGAGKSTLLSKVAHDVATDQVGDFAGKVPLLLTLRHFEGAFRAGNKTLVDYLEAICRDPYNVEPSPRALEYLLRSGRALVLLDGLDELVDQALRTRVVRLVEGFAHQFPLTPIIVTARVVGYETAPLDAALFDTVSLTEFGMSQVEDYARRWFKLDEATPETQREPLAESFLAESGSHASELRRNPLLLALLCAMYSSEHYIPRNVSQVYERCAVMLFERWDSMRGIRMPLQFRGRVRSAVQYLAWLQLNNSNETALPESRIVQELTEYLERKNLDPDDARATAQNFLDFCTDRSWILTDVGSDTYGFTHRTFMEYFAAEHIVRAHRSSAEIWKILAPKITEGAWDVVGQVAVQLYDRNVEDGADEMLRLILDDPDNDNVDSRSQLLAFAARTLNHVTPTPPTASAIGAKAMSAYLARPRSERESLLPPPGLWDSSRWDLPLQESMNVGLQENVAPVAAGIAPLAQAAIDAGNRAVCYLVDDWSSQGQRPVELAVTAAVRLEFPHEFSASDYFRFVNHRPLALVGPMIAAPLAPHDQRIRDLIAVEPPWFDAQEWNQALQSAYDQRNFMELLQSRLADENHYTAVLLLPYLESFAEKGHPPLDGGTNFIASLISARRGRRVPKFGQTPATDTVAVFLTRWALGEFSVIG</sequence>
<dbReference type="Gene3D" id="3.40.50.300">
    <property type="entry name" value="P-loop containing nucleotide triphosphate hydrolases"/>
    <property type="match status" value="1"/>
</dbReference>
<accession>I0H3C0</accession>
<dbReference type="SUPFAM" id="SSF52540">
    <property type="entry name" value="P-loop containing nucleoside triphosphate hydrolases"/>
    <property type="match status" value="1"/>
</dbReference>
<dbReference type="PANTHER" id="PTHR46844">
    <property type="entry name" value="SLR5058 PROTEIN"/>
    <property type="match status" value="1"/>
</dbReference>
<dbReference type="EMBL" id="AP012319">
    <property type="protein sequence ID" value="BAL87507.1"/>
    <property type="molecule type" value="Genomic_DNA"/>
</dbReference>
<dbReference type="InterPro" id="IPR003593">
    <property type="entry name" value="AAA+_ATPase"/>
</dbReference>
<dbReference type="AlphaFoldDB" id="I0H3C0"/>
<evidence type="ECO:0000313" key="2">
    <source>
        <dbReference type="EMBL" id="BAL87507.1"/>
    </source>
</evidence>
<keyword evidence="3" id="KW-1185">Reference proteome</keyword>
<dbReference type="HOGENOM" id="CLU_322802_0_0_11"/>
<proteinExistence type="predicted"/>
<dbReference type="eggNOG" id="COG5635">
    <property type="taxonomic scope" value="Bacteria"/>
</dbReference>
<dbReference type="PANTHER" id="PTHR46844:SF1">
    <property type="entry name" value="SLR5058 PROTEIN"/>
    <property type="match status" value="1"/>
</dbReference>
<dbReference type="InterPro" id="IPR027417">
    <property type="entry name" value="P-loop_NTPase"/>
</dbReference>
<dbReference type="STRING" id="512565.AMIS_22870"/>
<evidence type="ECO:0000259" key="1">
    <source>
        <dbReference type="PROSITE" id="PS50837"/>
    </source>
</evidence>
<dbReference type="Proteomes" id="UP000007882">
    <property type="component" value="Chromosome"/>
</dbReference>